<comment type="cofactor">
    <cofactor evidence="9">
        <name>Zn(2+)</name>
        <dbReference type="ChEBI" id="CHEBI:29105"/>
    </cofactor>
    <text evidence="9">Binds 1 zinc ion.</text>
</comment>
<protein>
    <recommendedName>
        <fullName evidence="9">Endoribonuclease YbeY</fullName>
        <ecNumber evidence="9">3.1.-.-</ecNumber>
    </recommendedName>
</protein>
<feature type="binding site" evidence="9">
    <location>
        <position position="126"/>
    </location>
    <ligand>
        <name>Zn(2+)</name>
        <dbReference type="ChEBI" id="CHEBI:29105"/>
        <note>catalytic</note>
    </ligand>
</feature>
<comment type="subcellular location">
    <subcellularLocation>
        <location evidence="9">Cytoplasm</location>
    </subcellularLocation>
</comment>
<keyword evidence="7 9" id="KW-0378">Hydrolase</keyword>
<dbReference type="OrthoDB" id="9807740at2"/>
<reference evidence="10 11" key="1">
    <citation type="submission" date="2018-03" db="EMBL/GenBank/DDBJ databases">
        <title>Genome sequence of Moorella humiferrea DSM 23265.</title>
        <authorList>
            <person name="Poehlein A."/>
            <person name="Daniel R."/>
        </authorList>
    </citation>
    <scope>NUCLEOTIDE SEQUENCE [LARGE SCALE GENOMIC DNA]</scope>
    <source>
        <strain evidence="10 11">DSM 23265</strain>
    </source>
</reference>
<dbReference type="GO" id="GO:0008270">
    <property type="term" value="F:zinc ion binding"/>
    <property type="evidence" value="ECO:0007669"/>
    <property type="project" value="UniProtKB-UniRule"/>
</dbReference>
<proteinExistence type="inferred from homology"/>
<keyword evidence="3 9" id="KW-0698">rRNA processing</keyword>
<dbReference type="InterPro" id="IPR020549">
    <property type="entry name" value="YbeY_CS"/>
</dbReference>
<evidence type="ECO:0000256" key="8">
    <source>
        <dbReference type="ARBA" id="ARBA00022833"/>
    </source>
</evidence>
<dbReference type="Pfam" id="PF02130">
    <property type="entry name" value="YbeY"/>
    <property type="match status" value="1"/>
</dbReference>
<name>A0A2T0AW29_9FIRM</name>
<evidence type="ECO:0000256" key="9">
    <source>
        <dbReference type="HAMAP-Rule" id="MF_00009"/>
    </source>
</evidence>
<dbReference type="InterPro" id="IPR002036">
    <property type="entry name" value="YbeY"/>
</dbReference>
<evidence type="ECO:0000256" key="3">
    <source>
        <dbReference type="ARBA" id="ARBA00022552"/>
    </source>
</evidence>
<dbReference type="HAMAP" id="MF_00009">
    <property type="entry name" value="Endoribonucl_YbeY"/>
    <property type="match status" value="1"/>
</dbReference>
<dbReference type="Gene3D" id="3.40.390.30">
    <property type="entry name" value="Metalloproteases ('zincins'), catalytic domain"/>
    <property type="match status" value="1"/>
</dbReference>
<dbReference type="GO" id="GO:0006364">
    <property type="term" value="P:rRNA processing"/>
    <property type="evidence" value="ECO:0007669"/>
    <property type="project" value="UniProtKB-UniRule"/>
</dbReference>
<evidence type="ECO:0000256" key="4">
    <source>
        <dbReference type="ARBA" id="ARBA00022722"/>
    </source>
</evidence>
<dbReference type="NCBIfam" id="TIGR00043">
    <property type="entry name" value="rRNA maturation RNase YbeY"/>
    <property type="match status" value="1"/>
</dbReference>
<keyword evidence="2 9" id="KW-0690">Ribosome biogenesis</keyword>
<feature type="binding site" evidence="9">
    <location>
        <position position="132"/>
    </location>
    <ligand>
        <name>Zn(2+)</name>
        <dbReference type="ChEBI" id="CHEBI:29105"/>
        <note>catalytic</note>
    </ligand>
</feature>
<dbReference type="PANTHER" id="PTHR46986:SF1">
    <property type="entry name" value="ENDORIBONUCLEASE YBEY, CHLOROPLASTIC"/>
    <property type="match status" value="1"/>
</dbReference>
<evidence type="ECO:0000256" key="5">
    <source>
        <dbReference type="ARBA" id="ARBA00022723"/>
    </source>
</evidence>
<keyword evidence="8 9" id="KW-0862">Zinc</keyword>
<evidence type="ECO:0000313" key="10">
    <source>
        <dbReference type="EMBL" id="PRR74922.1"/>
    </source>
</evidence>
<accession>A0A2T0AW29</accession>
<keyword evidence="5 9" id="KW-0479">Metal-binding</keyword>
<dbReference type="Proteomes" id="UP000238415">
    <property type="component" value="Unassembled WGS sequence"/>
</dbReference>
<dbReference type="SUPFAM" id="SSF55486">
    <property type="entry name" value="Metalloproteases ('zincins'), catalytic domain"/>
    <property type="match status" value="1"/>
</dbReference>
<sequence length="156" mass="17298">MECSINNLQDDYPLKEEVISLLERVLQEAAAVLGVDGQAEVSLTLVDDAAIQDLNRTYRGIDAPTDVLSFALEENVPDEPVSFTPEVERLLGDIVISVPAAVRQAREYGHSLERELAFLAVHGFLHLLGYDHEGEEAAARMEARQEEILARMGLKR</sequence>
<keyword evidence="4 9" id="KW-0540">Nuclease</keyword>
<evidence type="ECO:0000256" key="7">
    <source>
        <dbReference type="ARBA" id="ARBA00022801"/>
    </source>
</evidence>
<evidence type="ECO:0000313" key="11">
    <source>
        <dbReference type="Proteomes" id="UP000238415"/>
    </source>
</evidence>
<dbReference type="GO" id="GO:0005737">
    <property type="term" value="C:cytoplasm"/>
    <property type="evidence" value="ECO:0007669"/>
    <property type="project" value="UniProtKB-SubCell"/>
</dbReference>
<keyword evidence="6 9" id="KW-0255">Endonuclease</keyword>
<dbReference type="EMBL" id="PVXM01000006">
    <property type="protein sequence ID" value="PRR74922.1"/>
    <property type="molecule type" value="Genomic_DNA"/>
</dbReference>
<feature type="binding site" evidence="9">
    <location>
        <position position="122"/>
    </location>
    <ligand>
        <name>Zn(2+)</name>
        <dbReference type="ChEBI" id="CHEBI:29105"/>
        <note>catalytic</note>
    </ligand>
</feature>
<dbReference type="EC" id="3.1.-.-" evidence="9"/>
<dbReference type="AlphaFoldDB" id="A0A2T0AW29"/>
<evidence type="ECO:0000256" key="1">
    <source>
        <dbReference type="ARBA" id="ARBA00010875"/>
    </source>
</evidence>
<keyword evidence="9" id="KW-0963">Cytoplasm</keyword>
<dbReference type="PANTHER" id="PTHR46986">
    <property type="entry name" value="ENDORIBONUCLEASE YBEY, CHLOROPLASTIC"/>
    <property type="match status" value="1"/>
</dbReference>
<comment type="function">
    <text evidence="9">Single strand-specific metallo-endoribonuclease involved in late-stage 70S ribosome quality control and in maturation of the 3' terminus of the 16S rRNA.</text>
</comment>
<comment type="similarity">
    <text evidence="1 9">Belongs to the endoribonuclease YbeY family.</text>
</comment>
<dbReference type="RefSeq" id="WP_106004460.1">
    <property type="nucleotide sequence ID" value="NZ_CP136418.1"/>
</dbReference>
<keyword evidence="11" id="KW-1185">Reference proteome</keyword>
<dbReference type="PROSITE" id="PS01306">
    <property type="entry name" value="UPF0054"/>
    <property type="match status" value="1"/>
</dbReference>
<evidence type="ECO:0000256" key="2">
    <source>
        <dbReference type="ARBA" id="ARBA00022517"/>
    </source>
</evidence>
<organism evidence="10 11">
    <name type="scientific">Neomoorella humiferrea</name>
    <dbReference type="NCBI Taxonomy" id="676965"/>
    <lineage>
        <taxon>Bacteria</taxon>
        <taxon>Bacillati</taxon>
        <taxon>Bacillota</taxon>
        <taxon>Clostridia</taxon>
        <taxon>Neomoorellales</taxon>
        <taxon>Neomoorellaceae</taxon>
        <taxon>Neomoorella</taxon>
    </lineage>
</organism>
<dbReference type="GO" id="GO:0004222">
    <property type="term" value="F:metalloendopeptidase activity"/>
    <property type="evidence" value="ECO:0007669"/>
    <property type="project" value="InterPro"/>
</dbReference>
<gene>
    <name evidence="9 10" type="primary">ybeY</name>
    <name evidence="10" type="ORF">MOHU_04220</name>
</gene>
<comment type="caution">
    <text evidence="10">The sequence shown here is derived from an EMBL/GenBank/DDBJ whole genome shotgun (WGS) entry which is preliminary data.</text>
</comment>
<dbReference type="InterPro" id="IPR023091">
    <property type="entry name" value="MetalPrtase_cat_dom_sf_prd"/>
</dbReference>
<dbReference type="GO" id="GO:0004521">
    <property type="term" value="F:RNA endonuclease activity"/>
    <property type="evidence" value="ECO:0007669"/>
    <property type="project" value="UniProtKB-UniRule"/>
</dbReference>
<evidence type="ECO:0000256" key="6">
    <source>
        <dbReference type="ARBA" id="ARBA00022759"/>
    </source>
</evidence>